<gene>
    <name evidence="1" type="ORF">HMPREF9455_02223</name>
</gene>
<proteinExistence type="predicted"/>
<dbReference type="AlphaFoldDB" id="F5IZ15"/>
<accession>F5IZ15</accession>
<dbReference type="OrthoDB" id="1148709at2"/>
<evidence type="ECO:0000313" key="2">
    <source>
        <dbReference type="Proteomes" id="UP000004913"/>
    </source>
</evidence>
<evidence type="ECO:0000313" key="1">
    <source>
        <dbReference type="EMBL" id="EGK01390.1"/>
    </source>
</evidence>
<organism evidence="1 2">
    <name type="scientific">Dysgonomonas gadei ATCC BAA-286</name>
    <dbReference type="NCBI Taxonomy" id="742766"/>
    <lineage>
        <taxon>Bacteria</taxon>
        <taxon>Pseudomonadati</taxon>
        <taxon>Bacteroidota</taxon>
        <taxon>Bacteroidia</taxon>
        <taxon>Bacteroidales</taxon>
        <taxon>Dysgonomonadaceae</taxon>
        <taxon>Dysgonomonas</taxon>
    </lineage>
</organism>
<dbReference type="RefSeq" id="WP_006799753.1">
    <property type="nucleotide sequence ID" value="NZ_GL891983.1"/>
</dbReference>
<evidence type="ECO:0008006" key="3">
    <source>
        <dbReference type="Google" id="ProtNLM"/>
    </source>
</evidence>
<dbReference type="eggNOG" id="COG0115">
    <property type="taxonomic scope" value="Bacteria"/>
</dbReference>
<protein>
    <recommendedName>
        <fullName evidence="3">4-amino-4-deoxychorismate lyase</fullName>
    </recommendedName>
</protein>
<sequence length="199" mass="23208">MRQPVFTEALKILDGKFYNLPFHQERIFRTSKTFFAKPTSVDLSEGDIPPEYRNGIVKCRIIYSDHVMGLEYQYYKFRIIRKLKLVVDDSIDYSFKYADRHNIDNLLSQKYDCDDILIVKNGCITDTSFSNVVFRNDSGLYTPASYLLAGTKRRLLLEQGVIQEKEIKAEDIKEYSRLYIINAMIDLEDNVSLDTSDLI</sequence>
<dbReference type="Pfam" id="PF01063">
    <property type="entry name" value="Aminotran_4"/>
    <property type="match status" value="1"/>
</dbReference>
<comment type="caution">
    <text evidence="1">The sequence shown here is derived from an EMBL/GenBank/DDBJ whole genome shotgun (WGS) entry which is preliminary data.</text>
</comment>
<dbReference type="Gene3D" id="3.30.470.10">
    <property type="match status" value="1"/>
</dbReference>
<dbReference type="SUPFAM" id="SSF56752">
    <property type="entry name" value="D-aminoacid aminotransferase-like PLP-dependent enzymes"/>
    <property type="match status" value="1"/>
</dbReference>
<dbReference type="Proteomes" id="UP000004913">
    <property type="component" value="Unassembled WGS sequence"/>
</dbReference>
<dbReference type="GO" id="GO:0003824">
    <property type="term" value="F:catalytic activity"/>
    <property type="evidence" value="ECO:0007669"/>
    <property type="project" value="InterPro"/>
</dbReference>
<dbReference type="STRING" id="742766.HMPREF9455_02223"/>
<dbReference type="InterPro" id="IPR001544">
    <property type="entry name" value="Aminotrans_IV"/>
</dbReference>
<dbReference type="InterPro" id="IPR043132">
    <property type="entry name" value="BCAT-like_C"/>
</dbReference>
<name>F5IZ15_9BACT</name>
<dbReference type="EMBL" id="ADLV01000027">
    <property type="protein sequence ID" value="EGK01390.1"/>
    <property type="molecule type" value="Genomic_DNA"/>
</dbReference>
<dbReference type="InterPro" id="IPR043131">
    <property type="entry name" value="BCAT-like_N"/>
</dbReference>
<dbReference type="Gene3D" id="3.20.10.10">
    <property type="entry name" value="D-amino Acid Aminotransferase, subunit A, domain 2"/>
    <property type="match status" value="1"/>
</dbReference>
<reference evidence="1 2" key="1">
    <citation type="submission" date="2011-04" db="EMBL/GenBank/DDBJ databases">
        <title>The Genome Sequence of Dysgonomonas gadei ATCC BAA-286.</title>
        <authorList>
            <consortium name="The Broad Institute Genome Sequencing Platform"/>
            <person name="Earl A."/>
            <person name="Ward D."/>
            <person name="Feldgarden M."/>
            <person name="Gevers D."/>
            <person name="Pudlo N."/>
            <person name="Martens E."/>
            <person name="Allen-Vercoe E."/>
            <person name="Young S.K."/>
            <person name="Zeng Q."/>
            <person name="Gargeya S."/>
            <person name="Fitzgerald M."/>
            <person name="Haas B."/>
            <person name="Abouelleil A."/>
            <person name="Alvarado L."/>
            <person name="Arachchi H.M."/>
            <person name="Berlin A."/>
            <person name="Brown A."/>
            <person name="Chapman S.B."/>
            <person name="Chen Z."/>
            <person name="Dunbar C."/>
            <person name="Freedman E."/>
            <person name="Gearin G."/>
            <person name="Gellesch M."/>
            <person name="Goldberg J."/>
            <person name="Griggs A."/>
            <person name="Gujja S."/>
            <person name="Heiman D."/>
            <person name="Howarth C."/>
            <person name="Larson L."/>
            <person name="Lui A."/>
            <person name="MacDonald P.J.P."/>
            <person name="Mehta T."/>
            <person name="Montmayeur A."/>
            <person name="Murphy C."/>
            <person name="Neiman D."/>
            <person name="Pearson M."/>
            <person name="Priest M."/>
            <person name="Roberts A."/>
            <person name="Saif S."/>
            <person name="Shea T."/>
            <person name="Shenoy N."/>
            <person name="Sisk P."/>
            <person name="Stolte C."/>
            <person name="Sykes S."/>
            <person name="Yandava C."/>
            <person name="Wortman J."/>
            <person name="Nusbaum C."/>
            <person name="Birren B."/>
        </authorList>
    </citation>
    <scope>NUCLEOTIDE SEQUENCE [LARGE SCALE GENOMIC DNA]</scope>
    <source>
        <strain evidence="1 2">ATCC BAA-286</strain>
    </source>
</reference>
<dbReference type="InterPro" id="IPR036038">
    <property type="entry name" value="Aminotransferase-like"/>
</dbReference>
<dbReference type="HOGENOM" id="CLU_114524_0_0_10"/>
<keyword evidence="2" id="KW-1185">Reference proteome</keyword>